<reference evidence="2 3" key="1">
    <citation type="submission" date="2020-05" db="EMBL/GenBank/DDBJ databases">
        <title>Identification and distribution of gene clusters putatively required for synthesis of sphingolipid metabolism inhibitors in phylogenetically diverse species of the filamentous fungus Fusarium.</title>
        <authorList>
            <person name="Kim H.-S."/>
            <person name="Busman M."/>
            <person name="Brown D.W."/>
            <person name="Divon H."/>
            <person name="Uhlig S."/>
            <person name="Proctor R.H."/>
        </authorList>
    </citation>
    <scope>NUCLEOTIDE SEQUENCE [LARGE SCALE GENOMIC DNA]</scope>
    <source>
        <strain evidence="2 3">NRRL 66243</strain>
    </source>
</reference>
<name>A0A8H5RWH2_9HYPO</name>
<accession>A0A8H5RWH2</accession>
<dbReference type="GeneID" id="59302089"/>
<organism evidence="2 3">
    <name type="scientific">Fusarium tjaetaba</name>
    <dbReference type="NCBI Taxonomy" id="1567544"/>
    <lineage>
        <taxon>Eukaryota</taxon>
        <taxon>Fungi</taxon>
        <taxon>Dikarya</taxon>
        <taxon>Ascomycota</taxon>
        <taxon>Pezizomycotina</taxon>
        <taxon>Sordariomycetes</taxon>
        <taxon>Hypocreomycetidae</taxon>
        <taxon>Hypocreales</taxon>
        <taxon>Nectriaceae</taxon>
        <taxon>Fusarium</taxon>
        <taxon>Fusarium fujikuroi species complex</taxon>
    </lineage>
</organism>
<evidence type="ECO:0000256" key="1">
    <source>
        <dbReference type="SAM" id="MobiDB-lite"/>
    </source>
</evidence>
<feature type="compositionally biased region" description="Basic and acidic residues" evidence="1">
    <location>
        <begin position="228"/>
        <end position="242"/>
    </location>
</feature>
<feature type="region of interest" description="Disordered" evidence="1">
    <location>
        <begin position="217"/>
        <end position="242"/>
    </location>
</feature>
<dbReference type="OrthoDB" id="5055835at2759"/>
<evidence type="ECO:0000313" key="2">
    <source>
        <dbReference type="EMBL" id="KAF5642625.1"/>
    </source>
</evidence>
<sequence length="242" mass="26744">MLPQQENPEPSTSSYGEGLFGLTYQEMDSPENSKTIADRLTKERYQIPQVPTAYKNGRQWHIRTLPKPAYLARRPCRLPAQHGAVGDGRPLLHKSASASGSARQDPERDRTSYKLKAPPHLVDIFSPDDGHVATTLAELVASSEADEEPMSDISAPVITPSTSDEDPDPDPDPDPDSEGPTKVGQETGLLYIRDWKSALSYKHGPLTDPDYVAVSLSAASRPPNNPMKWRDRIEERNTYQGL</sequence>
<comment type="caution">
    <text evidence="2">The sequence shown here is derived from an EMBL/GenBank/DDBJ whole genome shotgun (WGS) entry which is preliminary data.</text>
</comment>
<feature type="compositionally biased region" description="Acidic residues" evidence="1">
    <location>
        <begin position="163"/>
        <end position="177"/>
    </location>
</feature>
<feature type="region of interest" description="Disordered" evidence="1">
    <location>
        <begin position="142"/>
        <end position="188"/>
    </location>
</feature>
<dbReference type="Proteomes" id="UP000530670">
    <property type="component" value="Unassembled WGS sequence"/>
</dbReference>
<gene>
    <name evidence="2" type="ORF">FTJAE_3513</name>
</gene>
<protein>
    <submittedName>
        <fullName evidence="2">Uncharacterized protein</fullName>
    </submittedName>
</protein>
<feature type="region of interest" description="Disordered" evidence="1">
    <location>
        <begin position="80"/>
        <end position="116"/>
    </location>
</feature>
<dbReference type="EMBL" id="JAAQRI010000068">
    <property type="protein sequence ID" value="KAF5642625.1"/>
    <property type="molecule type" value="Genomic_DNA"/>
</dbReference>
<keyword evidence="3" id="KW-1185">Reference proteome</keyword>
<proteinExistence type="predicted"/>
<dbReference type="RefSeq" id="XP_037209358.1">
    <property type="nucleotide sequence ID" value="XM_037349819.1"/>
</dbReference>
<evidence type="ECO:0000313" key="3">
    <source>
        <dbReference type="Proteomes" id="UP000530670"/>
    </source>
</evidence>
<dbReference type="AlphaFoldDB" id="A0A8H5RWH2"/>